<proteinExistence type="inferred from homology"/>
<keyword evidence="3" id="KW-1003">Cell membrane</keyword>
<protein>
    <recommendedName>
        <fullName evidence="2">Type II secretion system protein H</fullName>
    </recommendedName>
    <alternativeName>
        <fullName evidence="10">General secretion pathway protein H</fullName>
    </alternativeName>
</protein>
<evidence type="ECO:0000313" key="14">
    <source>
        <dbReference type="Proteomes" id="UP000070578"/>
    </source>
</evidence>
<accession>A0A139BSE3</accession>
<evidence type="ECO:0000256" key="2">
    <source>
        <dbReference type="ARBA" id="ARBA00021549"/>
    </source>
</evidence>
<name>A0A139BSE3_9PROT</name>
<dbReference type="EMBL" id="LSLI01000050">
    <property type="protein sequence ID" value="KXS31910.1"/>
    <property type="molecule type" value="Genomic_DNA"/>
</dbReference>
<evidence type="ECO:0000313" key="13">
    <source>
        <dbReference type="EMBL" id="KXS31910.1"/>
    </source>
</evidence>
<feature type="transmembrane region" description="Helical" evidence="11">
    <location>
        <begin position="20"/>
        <end position="41"/>
    </location>
</feature>
<dbReference type="Pfam" id="PF07963">
    <property type="entry name" value="N_methyl"/>
    <property type="match status" value="1"/>
</dbReference>
<dbReference type="AlphaFoldDB" id="A0A139BSE3"/>
<evidence type="ECO:0000256" key="7">
    <source>
        <dbReference type="ARBA" id="ARBA00022989"/>
    </source>
</evidence>
<dbReference type="InterPro" id="IPR045584">
    <property type="entry name" value="Pilin-like"/>
</dbReference>
<dbReference type="GO" id="GO:0015627">
    <property type="term" value="C:type II protein secretion system complex"/>
    <property type="evidence" value="ECO:0007669"/>
    <property type="project" value="InterPro"/>
</dbReference>
<dbReference type="GO" id="GO:0015628">
    <property type="term" value="P:protein secretion by the type II secretion system"/>
    <property type="evidence" value="ECO:0007669"/>
    <property type="project" value="InterPro"/>
</dbReference>
<comment type="subcellular location">
    <subcellularLocation>
        <location evidence="1">Cell inner membrane</location>
        <topology evidence="1">Single-pass membrane protein</topology>
    </subcellularLocation>
</comment>
<dbReference type="NCBIfam" id="TIGR02532">
    <property type="entry name" value="IV_pilin_GFxxxE"/>
    <property type="match status" value="1"/>
</dbReference>
<evidence type="ECO:0000256" key="4">
    <source>
        <dbReference type="ARBA" id="ARBA00022481"/>
    </source>
</evidence>
<evidence type="ECO:0000259" key="12">
    <source>
        <dbReference type="Pfam" id="PF12019"/>
    </source>
</evidence>
<evidence type="ECO:0000256" key="6">
    <source>
        <dbReference type="ARBA" id="ARBA00022692"/>
    </source>
</evidence>
<dbReference type="Proteomes" id="UP000070578">
    <property type="component" value="Unassembled WGS sequence"/>
</dbReference>
<keyword evidence="7 11" id="KW-1133">Transmembrane helix</keyword>
<reference evidence="13 14" key="2">
    <citation type="submission" date="2016-03" db="EMBL/GenBank/DDBJ databases">
        <title>New uncultured bacterium of the family Gallionellaceae from acid mine drainage: description and reconstruction of genome based on metagenomic analysis of microbial community.</title>
        <authorList>
            <person name="Kadnikov V."/>
            <person name="Ivasenko D."/>
            <person name="Beletsky A."/>
            <person name="Mardanov A."/>
            <person name="Danilova E."/>
            <person name="Pimenov N."/>
            <person name="Karnachuk O."/>
            <person name="Ravin N."/>
        </authorList>
    </citation>
    <scope>NUCLEOTIDE SEQUENCE [LARGE SCALE GENOMIC DNA]</scope>
    <source>
        <strain evidence="13">ShG14-8</strain>
    </source>
</reference>
<evidence type="ECO:0000256" key="10">
    <source>
        <dbReference type="ARBA" id="ARBA00030775"/>
    </source>
</evidence>
<keyword evidence="5" id="KW-0997">Cell inner membrane</keyword>
<keyword evidence="4" id="KW-0488">Methylation</keyword>
<evidence type="ECO:0000256" key="9">
    <source>
        <dbReference type="ARBA" id="ARBA00025772"/>
    </source>
</evidence>
<evidence type="ECO:0000256" key="3">
    <source>
        <dbReference type="ARBA" id="ARBA00022475"/>
    </source>
</evidence>
<comment type="similarity">
    <text evidence="9">Belongs to the GSP H family.</text>
</comment>
<evidence type="ECO:0000256" key="5">
    <source>
        <dbReference type="ARBA" id="ARBA00022519"/>
    </source>
</evidence>
<dbReference type="InterPro" id="IPR022346">
    <property type="entry name" value="T2SS_GspH"/>
</dbReference>
<gene>
    <name evidence="13" type="ORF">AWT59_1956</name>
</gene>
<evidence type="ECO:0000256" key="1">
    <source>
        <dbReference type="ARBA" id="ARBA00004377"/>
    </source>
</evidence>
<dbReference type="InterPro" id="IPR012902">
    <property type="entry name" value="N_methyl_site"/>
</dbReference>
<dbReference type="SUPFAM" id="SSF54523">
    <property type="entry name" value="Pili subunits"/>
    <property type="match status" value="1"/>
</dbReference>
<sequence length="190" mass="19918">MLTSKNFPQNNFQGMTLIELMIAVVIAGLLLMFAVPSYTAWLNNSQIRTAAESILDGMQLARAEAVRQNTKVQFALTKLPMSDWTVSVVSLLPATSAVVQTRSSAEGSATARINTTLPAGATTVTFTSLGRVSAANNFDGTAELTEADVTSTSTSATRPLNVRVGGAAGGGMVRMCDPALPVSNPQSCLY</sequence>
<dbReference type="GO" id="GO:0005886">
    <property type="term" value="C:plasma membrane"/>
    <property type="evidence" value="ECO:0007669"/>
    <property type="project" value="UniProtKB-SubCell"/>
</dbReference>
<dbReference type="Pfam" id="PF12019">
    <property type="entry name" value="GspH"/>
    <property type="match status" value="1"/>
</dbReference>
<dbReference type="Gene3D" id="3.30.700.10">
    <property type="entry name" value="Glycoprotein, Type 4 Pilin"/>
    <property type="match status" value="1"/>
</dbReference>
<dbReference type="PROSITE" id="PS00409">
    <property type="entry name" value="PROKAR_NTER_METHYL"/>
    <property type="match status" value="1"/>
</dbReference>
<feature type="domain" description="General secretion pathway GspH" evidence="12">
    <location>
        <begin position="50"/>
        <end position="165"/>
    </location>
</feature>
<comment type="caution">
    <text evidence="13">The sequence shown here is derived from an EMBL/GenBank/DDBJ whole genome shotgun (WGS) entry which is preliminary data.</text>
</comment>
<keyword evidence="6 11" id="KW-0812">Transmembrane</keyword>
<keyword evidence="8 11" id="KW-0472">Membrane</keyword>
<organism evidence="13 14">
    <name type="scientific">Candidatus Gallionella acididurans</name>
    <dbReference type="NCBI Taxonomy" id="1796491"/>
    <lineage>
        <taxon>Bacteria</taxon>
        <taxon>Pseudomonadati</taxon>
        <taxon>Pseudomonadota</taxon>
        <taxon>Betaproteobacteria</taxon>
        <taxon>Nitrosomonadales</taxon>
        <taxon>Gallionellaceae</taxon>
        <taxon>Gallionella</taxon>
    </lineage>
</organism>
<reference evidence="13 14" key="1">
    <citation type="submission" date="2016-02" db="EMBL/GenBank/DDBJ databases">
        <authorList>
            <person name="Wen L."/>
            <person name="He K."/>
            <person name="Yang H."/>
        </authorList>
    </citation>
    <scope>NUCLEOTIDE SEQUENCE [LARGE SCALE GENOMIC DNA]</scope>
    <source>
        <strain evidence="13">ShG14-8</strain>
    </source>
</reference>
<evidence type="ECO:0000256" key="8">
    <source>
        <dbReference type="ARBA" id="ARBA00023136"/>
    </source>
</evidence>
<evidence type="ECO:0000256" key="11">
    <source>
        <dbReference type="SAM" id="Phobius"/>
    </source>
</evidence>